<feature type="binding site" evidence="1">
    <location>
        <position position="90"/>
    </location>
    <ligand>
        <name>Zn(2+)</name>
        <dbReference type="ChEBI" id="CHEBI:29105"/>
    </ligand>
</feature>
<dbReference type="GO" id="GO:0008270">
    <property type="term" value="F:zinc ion binding"/>
    <property type="evidence" value="ECO:0007669"/>
    <property type="project" value="UniProtKB-UniRule"/>
</dbReference>
<feature type="domain" description="ZAD" evidence="3">
    <location>
        <begin position="85"/>
        <end position="160"/>
    </location>
</feature>
<dbReference type="PANTHER" id="PTHR31649">
    <property type="entry name" value="AGAP009604-PA"/>
    <property type="match status" value="1"/>
</dbReference>
<dbReference type="Pfam" id="PF11901">
    <property type="entry name" value="DM9"/>
    <property type="match status" value="3"/>
</dbReference>
<dbReference type="EMBL" id="CH477659">
    <property type="protein sequence ID" value="EAT37637.1"/>
    <property type="molecule type" value="Genomic_DNA"/>
</dbReference>
<keyword evidence="1" id="KW-0862">Zinc</keyword>
<evidence type="ECO:0000313" key="4">
    <source>
        <dbReference type="EMBL" id="EAT37637.1"/>
    </source>
</evidence>
<gene>
    <name evidence="4" type="ORF">AaeL_AAEL010392</name>
</gene>
<dbReference type="InterPro" id="IPR006616">
    <property type="entry name" value="DM9_repeat"/>
</dbReference>
<dbReference type="InterPro" id="IPR012934">
    <property type="entry name" value="Znf_AD"/>
</dbReference>
<dbReference type="SUPFAM" id="SSF57716">
    <property type="entry name" value="Glucocorticoid receptor-like (DNA-binding domain)"/>
    <property type="match status" value="1"/>
</dbReference>
<dbReference type="PaxDb" id="7159-AAEL010392-PA"/>
<dbReference type="HOGENOM" id="CLU_430352_0_0_1"/>
<accession>Q16T70</accession>
<feature type="region of interest" description="Disordered" evidence="2">
    <location>
        <begin position="60"/>
        <end position="79"/>
    </location>
</feature>
<dbReference type="PROSITE" id="PS51915">
    <property type="entry name" value="ZAD"/>
    <property type="match status" value="1"/>
</dbReference>
<dbReference type="eggNOG" id="ENOG502QVPV">
    <property type="taxonomic scope" value="Eukaryota"/>
</dbReference>
<keyword evidence="1" id="KW-0863">Zinc-finger</keyword>
<sequence>MLFVYSQKLDDPFYDFLADNDDADKDGQQQKSRKGHLPFCVCSTCRSNRAAKAMEKNMAPNKAIQTADNGPQPDASPVPMGLSQDSCRLCFSTDQLEPLCSGMIVVRDEMLDKIYVCTGVLIIPRPKVSIFICTPCAQLINSFHAYRQQVCSNNQALLRTMALKALKTSAPAPKIQKVAPLPPQKVRKVVSVPIKRKPPVGLIPVIDTPPMLSPQSPPVQYRKIAPKLPMVVEPEVTVVPPIKDEQDDPLEGCGDTTQKVLCGLGFTWVPCENGNLPKGAVLCGKTAYGEQLYIGRAHHNGSVTPGKIIRSHGCLYIGFDGVELAHPKYEVLVDSRESQKQSVGGHWVSAQSNGRVPPGALLAGKDSDGAAIYLGRVYRFGLHLPAKVIPSKRMCHTGDEGLEFEMTEYEALCNANVSWVPFRGVYPLNAIECGRDRYGEKLYFGRGRYEGSLTPGKILECSKILKIPYGFKEIVLHEFDILVDNSLPTTKCSQALDWQASSNSLPVPRGAVLAGYDKDGSPIFVGRVQYQGSQLPAKVIPRKKLCHTCHKGREIEMTSYEALCNARVAWVPFSGTIPAKAVVCGRTMWGETVYIGRGHHKGSLTPGKVLEHERVLKIPFGWNELTISDFEILVEL</sequence>
<dbReference type="PANTHER" id="PTHR31649:SF10">
    <property type="entry name" value="IP19903P-RELATED"/>
    <property type="match status" value="1"/>
</dbReference>
<evidence type="ECO:0000256" key="1">
    <source>
        <dbReference type="PROSITE-ProRule" id="PRU01263"/>
    </source>
</evidence>
<evidence type="ECO:0000259" key="3">
    <source>
        <dbReference type="PROSITE" id="PS51915"/>
    </source>
</evidence>
<feature type="binding site" evidence="1">
    <location>
        <position position="87"/>
    </location>
    <ligand>
        <name>Zn(2+)</name>
        <dbReference type="ChEBI" id="CHEBI:29105"/>
    </ligand>
</feature>
<dbReference type="SMART" id="SM00868">
    <property type="entry name" value="zf-AD"/>
    <property type="match status" value="1"/>
</dbReference>
<dbReference type="SMART" id="SM00696">
    <property type="entry name" value="DM9"/>
    <property type="match status" value="5"/>
</dbReference>
<dbReference type="VEuPathDB" id="VectorBase:AAEL011177"/>
<keyword evidence="1" id="KW-0479">Metal-binding</keyword>
<proteinExistence type="predicted"/>
<dbReference type="AlphaFoldDB" id="Q16T70"/>
<name>Q16T70_AEDAE</name>
<dbReference type="Proteomes" id="UP000682892">
    <property type="component" value="Unassembled WGS sequence"/>
</dbReference>
<dbReference type="PhylomeDB" id="Q16T70"/>
<organism evidence="4 5">
    <name type="scientific">Aedes aegypti</name>
    <name type="common">Yellowfever mosquito</name>
    <name type="synonym">Culex aegypti</name>
    <dbReference type="NCBI Taxonomy" id="7159"/>
    <lineage>
        <taxon>Eukaryota</taxon>
        <taxon>Metazoa</taxon>
        <taxon>Ecdysozoa</taxon>
        <taxon>Arthropoda</taxon>
        <taxon>Hexapoda</taxon>
        <taxon>Insecta</taxon>
        <taxon>Pterygota</taxon>
        <taxon>Neoptera</taxon>
        <taxon>Endopterygota</taxon>
        <taxon>Diptera</taxon>
        <taxon>Nematocera</taxon>
        <taxon>Culicoidea</taxon>
        <taxon>Culicidae</taxon>
        <taxon>Culicinae</taxon>
        <taxon>Aedini</taxon>
        <taxon>Aedes</taxon>
        <taxon>Stegomyia</taxon>
    </lineage>
</organism>
<dbReference type="Gene3D" id="3.40.1800.20">
    <property type="match status" value="1"/>
</dbReference>
<feature type="binding site" evidence="1">
    <location>
        <position position="133"/>
    </location>
    <ligand>
        <name>Zn(2+)</name>
        <dbReference type="ChEBI" id="CHEBI:29105"/>
    </ligand>
</feature>
<reference evidence="4" key="2">
    <citation type="journal article" date="2007" name="Science">
        <title>Genome sequence of Aedes aegypti, a major arbovirus vector.</title>
        <authorList>
            <person name="Nene V."/>
            <person name="Wortman J.R."/>
            <person name="Lawson D."/>
            <person name="Haas B."/>
            <person name="Kodira C."/>
            <person name="Tu Z.J."/>
            <person name="Loftus B."/>
            <person name="Xi Z."/>
            <person name="Megy K."/>
            <person name="Grabherr M."/>
            <person name="Ren Q."/>
            <person name="Zdobnov E.M."/>
            <person name="Lobo N.F."/>
            <person name="Campbell K.S."/>
            <person name="Brown S.E."/>
            <person name="Bonaldo M.F."/>
            <person name="Zhu J."/>
            <person name="Sinkins S.P."/>
            <person name="Hogenkamp D.G."/>
            <person name="Amedeo P."/>
            <person name="Arensburger P."/>
            <person name="Atkinson P.W."/>
            <person name="Bidwell S."/>
            <person name="Biedler J."/>
            <person name="Birney E."/>
            <person name="Bruggner R.V."/>
            <person name="Costas J."/>
            <person name="Coy M.R."/>
            <person name="Crabtree J."/>
            <person name="Crawford M."/>
            <person name="Debruyn B."/>
            <person name="Decaprio D."/>
            <person name="Eiglmeier K."/>
            <person name="Eisenstadt E."/>
            <person name="El-Dorry H."/>
            <person name="Gelbart W.M."/>
            <person name="Gomes S.L."/>
            <person name="Hammond M."/>
            <person name="Hannick L.I."/>
            <person name="Hogan J.R."/>
            <person name="Holmes M.H."/>
            <person name="Jaffe D."/>
            <person name="Johnston J.S."/>
            <person name="Kennedy R.C."/>
            <person name="Koo H."/>
            <person name="Kravitz S."/>
            <person name="Kriventseva E.V."/>
            <person name="Kulp D."/>
            <person name="Labutti K."/>
            <person name="Lee E."/>
            <person name="Li S."/>
            <person name="Lovin D.D."/>
            <person name="Mao C."/>
            <person name="Mauceli E."/>
            <person name="Menck C.F."/>
            <person name="Miller J.R."/>
            <person name="Montgomery P."/>
            <person name="Mori A."/>
            <person name="Nascimento A.L."/>
            <person name="Naveira H.F."/>
            <person name="Nusbaum C."/>
            <person name="O'leary S."/>
            <person name="Orvis J."/>
            <person name="Pertea M."/>
            <person name="Quesneville H."/>
            <person name="Reidenbach K.R."/>
            <person name="Rogers Y.H."/>
            <person name="Roth C.W."/>
            <person name="Schneider J.R."/>
            <person name="Schatz M."/>
            <person name="Shumway M."/>
            <person name="Stanke M."/>
            <person name="Stinson E.O."/>
            <person name="Tubio J.M."/>
            <person name="Vanzee J.P."/>
            <person name="Verjovski-Almeida S."/>
            <person name="Werner D."/>
            <person name="White O."/>
            <person name="Wyder S."/>
            <person name="Zeng Q."/>
            <person name="Zhao Q."/>
            <person name="Zhao Y."/>
            <person name="Hill C.A."/>
            <person name="Raikhel A.S."/>
            <person name="Soares M.B."/>
            <person name="Knudson D.L."/>
            <person name="Lee N.H."/>
            <person name="Galagan J."/>
            <person name="Salzberg S.L."/>
            <person name="Paulsen I.T."/>
            <person name="Dimopoulos G."/>
            <person name="Collins F.H."/>
            <person name="Birren B."/>
            <person name="Fraser-Liggett C.M."/>
            <person name="Severson D.W."/>
        </authorList>
    </citation>
    <scope>NUCLEOTIDE SEQUENCE [LARGE SCALE GENOMIC DNA]</scope>
    <source>
        <strain evidence="4">Liverpool</strain>
    </source>
</reference>
<dbReference type="GO" id="GO:0005634">
    <property type="term" value="C:nucleus"/>
    <property type="evidence" value="ECO:0007669"/>
    <property type="project" value="InterPro"/>
</dbReference>
<evidence type="ECO:0000313" key="5">
    <source>
        <dbReference type="Proteomes" id="UP000682892"/>
    </source>
</evidence>
<protein>
    <submittedName>
        <fullName evidence="4">AAEL010392-PA</fullName>
    </submittedName>
</protein>
<evidence type="ECO:0000256" key="2">
    <source>
        <dbReference type="SAM" id="MobiDB-lite"/>
    </source>
</evidence>
<dbReference type="STRING" id="7159.Q16T70"/>
<feature type="binding site" evidence="1">
    <location>
        <position position="136"/>
    </location>
    <ligand>
        <name>Zn(2+)</name>
        <dbReference type="ChEBI" id="CHEBI:29105"/>
    </ligand>
</feature>
<reference evidence="4" key="1">
    <citation type="submission" date="2005-10" db="EMBL/GenBank/DDBJ databases">
        <authorList>
            <person name="Loftus B.J."/>
            <person name="Nene V.M."/>
            <person name="Hannick L.I."/>
            <person name="Bidwell S."/>
            <person name="Haas B."/>
            <person name="Amedeo P."/>
            <person name="Orvis J."/>
            <person name="Wortman J.R."/>
            <person name="White O.R."/>
            <person name="Salzberg S."/>
            <person name="Shumway M."/>
            <person name="Koo H."/>
            <person name="Zhao Y."/>
            <person name="Holmes M."/>
            <person name="Miller J."/>
            <person name="Schatz M."/>
            <person name="Pop M."/>
            <person name="Pai G."/>
            <person name="Utterback T."/>
            <person name="Rogers Y.-H."/>
            <person name="Kravitz S."/>
            <person name="Fraser C.M."/>
        </authorList>
    </citation>
    <scope>NUCLEOTIDE SEQUENCE</scope>
    <source>
        <strain evidence="4">Liverpool</strain>
    </source>
</reference>
<reference evidence="4" key="3">
    <citation type="submission" date="2012-09" db="EMBL/GenBank/DDBJ databases">
        <authorList>
            <consortium name="VectorBase"/>
        </authorList>
    </citation>
    <scope>NUCLEOTIDE SEQUENCE</scope>
    <source>
        <strain evidence="4">Liverpool</strain>
    </source>
</reference>
<dbReference type="Pfam" id="PF07776">
    <property type="entry name" value="zf-AD"/>
    <property type="match status" value="1"/>
</dbReference>